<dbReference type="InterPro" id="IPR000550">
    <property type="entry name" value="Hppk"/>
</dbReference>
<evidence type="ECO:0000256" key="9">
    <source>
        <dbReference type="RuleBase" id="RU362079"/>
    </source>
</evidence>
<proteinExistence type="inferred from homology"/>
<keyword evidence="9 11" id="KW-0456">Lyase</keyword>
<dbReference type="GO" id="GO:0003848">
    <property type="term" value="F:2-amino-4-hydroxy-6-hydroxymethyldihydropteridine diphosphokinase activity"/>
    <property type="evidence" value="ECO:0007669"/>
    <property type="project" value="UniProtKB-EC"/>
</dbReference>
<dbReference type="GO" id="GO:0004150">
    <property type="term" value="F:dihydroneopterin aldolase activity"/>
    <property type="evidence" value="ECO:0007669"/>
    <property type="project" value="UniProtKB-UniRule"/>
</dbReference>
<dbReference type="CDD" id="cd00534">
    <property type="entry name" value="DHNA_DHNTPE"/>
    <property type="match status" value="1"/>
</dbReference>
<evidence type="ECO:0000259" key="10">
    <source>
        <dbReference type="PROSITE" id="PS00794"/>
    </source>
</evidence>
<dbReference type="GO" id="GO:0046656">
    <property type="term" value="P:folic acid biosynthetic process"/>
    <property type="evidence" value="ECO:0007669"/>
    <property type="project" value="UniProtKB-UniRule"/>
</dbReference>
<dbReference type="AlphaFoldDB" id="A0A3P7S0M7"/>
<dbReference type="NCBIfam" id="TIGR00526">
    <property type="entry name" value="folB_dom"/>
    <property type="match status" value="1"/>
</dbReference>
<dbReference type="InterPro" id="IPR035907">
    <property type="entry name" value="Hppk_sf"/>
</dbReference>
<dbReference type="CDD" id="cd00483">
    <property type="entry name" value="HPPK"/>
    <property type="match status" value="1"/>
</dbReference>
<evidence type="ECO:0000256" key="4">
    <source>
        <dbReference type="ARBA" id="ARBA00022679"/>
    </source>
</evidence>
<evidence type="ECO:0000256" key="5">
    <source>
        <dbReference type="ARBA" id="ARBA00022741"/>
    </source>
</evidence>
<reference evidence="11 12" key="1">
    <citation type="submission" date="2018-09" db="EMBL/GenBank/DDBJ databases">
        <authorList>
            <person name="Postec A."/>
        </authorList>
    </citation>
    <scope>NUCLEOTIDE SEQUENCE [LARGE SCALE GENOMIC DNA]</scope>
    <source>
        <strain evidence="11">70B-A</strain>
    </source>
</reference>
<evidence type="ECO:0000313" key="11">
    <source>
        <dbReference type="EMBL" id="VDN46479.1"/>
    </source>
</evidence>
<dbReference type="Gene3D" id="3.30.70.560">
    <property type="entry name" value="7,8-Dihydro-6-hydroxymethylpterin-pyrophosphokinase HPPK"/>
    <property type="match status" value="1"/>
</dbReference>
<evidence type="ECO:0000256" key="6">
    <source>
        <dbReference type="ARBA" id="ARBA00022777"/>
    </source>
</evidence>
<comment type="catalytic activity">
    <reaction evidence="1">
        <text>6-hydroxymethyl-7,8-dihydropterin + ATP = (7,8-dihydropterin-6-yl)methyl diphosphate + AMP + H(+)</text>
        <dbReference type="Rhea" id="RHEA:11412"/>
        <dbReference type="ChEBI" id="CHEBI:15378"/>
        <dbReference type="ChEBI" id="CHEBI:30616"/>
        <dbReference type="ChEBI" id="CHEBI:44841"/>
        <dbReference type="ChEBI" id="CHEBI:72950"/>
        <dbReference type="ChEBI" id="CHEBI:456215"/>
        <dbReference type="EC" id="2.7.6.3"/>
    </reaction>
</comment>
<dbReference type="PANTHER" id="PTHR43071">
    <property type="entry name" value="2-AMINO-4-HYDROXY-6-HYDROXYMETHYLDIHYDROPTERIDINE PYROPHOSPHOKINASE"/>
    <property type="match status" value="1"/>
</dbReference>
<dbReference type="RefSeq" id="WP_125135983.1">
    <property type="nucleotide sequence ID" value="NZ_LR130778.1"/>
</dbReference>
<keyword evidence="6" id="KW-0418">Kinase</keyword>
<protein>
    <recommendedName>
        <fullName evidence="9">Bifunctional folate synthesis protein</fullName>
    </recommendedName>
    <domain>
        <recommendedName>
            <fullName evidence="9">Dihydroneopterin aldolase</fullName>
            <shortName evidence="9">DHNA</shortName>
            <ecNumber evidence="9">4.1.2.25</ecNumber>
        </recommendedName>
        <alternativeName>
            <fullName evidence="9">7,8-dihydroneopterin aldolase</fullName>
        </alternativeName>
    </domain>
    <domain>
        <recommendedName>
            <fullName evidence="9">2-amino-4-hydroxy-6-hydroxymethyldihydropteridine pyrophosphokinase</fullName>
            <ecNumber evidence="9">2.7.6.3</ecNumber>
        </recommendedName>
        <alternativeName>
            <fullName evidence="9">6-hydroxymethyl-7,8-dihydropterin pyrophosphokinase</fullName>
            <shortName evidence="9">PPPK</shortName>
        </alternativeName>
        <alternativeName>
            <fullName evidence="9">7,8-dihydro-6-hydroxymethylpterin pyrophosphokinase</fullName>
            <shortName evidence="9">HPPK</shortName>
        </alternativeName>
    </domain>
</protein>
<keyword evidence="7" id="KW-0067">ATP-binding</keyword>
<accession>A0A3P7S0M7</accession>
<dbReference type="GO" id="GO:0016301">
    <property type="term" value="F:kinase activity"/>
    <property type="evidence" value="ECO:0007669"/>
    <property type="project" value="UniProtKB-KW"/>
</dbReference>
<dbReference type="PROSITE" id="PS00794">
    <property type="entry name" value="HPPK"/>
    <property type="match status" value="1"/>
</dbReference>
<evidence type="ECO:0000256" key="3">
    <source>
        <dbReference type="ARBA" id="ARBA00009640"/>
    </source>
</evidence>
<keyword evidence="4" id="KW-0808">Transferase</keyword>
<comment type="pathway">
    <text evidence="9">Cofactor biosynthesis; tetrahydrofolate biosynthesis; 2-amino-4-hydroxy-6-hydroxymethyl-7,8-dihydropteridine diphosphate from 7,8-dihydroneopterin triphosphate: step 3/4.</text>
</comment>
<keyword evidence="8 9" id="KW-0289">Folate biosynthesis</keyword>
<comment type="catalytic activity">
    <reaction evidence="9">
        <text>7,8-dihydroneopterin = 6-hydroxymethyl-7,8-dihydropterin + glycolaldehyde</text>
        <dbReference type="Rhea" id="RHEA:10540"/>
        <dbReference type="ChEBI" id="CHEBI:17001"/>
        <dbReference type="ChEBI" id="CHEBI:17071"/>
        <dbReference type="ChEBI" id="CHEBI:44841"/>
        <dbReference type="EC" id="4.1.2.25"/>
    </reaction>
</comment>
<dbReference type="PANTHER" id="PTHR43071:SF1">
    <property type="entry name" value="2-AMINO-4-HYDROXY-6-HYDROXYMETHYLDIHYDROPTERIDINE PYROPHOSPHOKINASE"/>
    <property type="match status" value="1"/>
</dbReference>
<organism evidence="11 12">
    <name type="scientific">Petrocella atlantisensis</name>
    <dbReference type="NCBI Taxonomy" id="2173034"/>
    <lineage>
        <taxon>Bacteria</taxon>
        <taxon>Bacillati</taxon>
        <taxon>Bacillota</taxon>
        <taxon>Clostridia</taxon>
        <taxon>Lachnospirales</taxon>
        <taxon>Vallitaleaceae</taxon>
        <taxon>Petrocella</taxon>
    </lineage>
</organism>
<dbReference type="NCBIfam" id="TIGR01498">
    <property type="entry name" value="folK"/>
    <property type="match status" value="1"/>
</dbReference>
<dbReference type="SUPFAM" id="SSF55620">
    <property type="entry name" value="Tetrahydrobiopterin biosynthesis enzymes-like"/>
    <property type="match status" value="1"/>
</dbReference>
<dbReference type="KEGG" id="cbar:PATL70BA_0616"/>
<dbReference type="EC" id="4.1.2.25" evidence="9"/>
<evidence type="ECO:0000313" key="12">
    <source>
        <dbReference type="Proteomes" id="UP000279029"/>
    </source>
</evidence>
<dbReference type="Proteomes" id="UP000279029">
    <property type="component" value="Chromosome"/>
</dbReference>
<dbReference type="EMBL" id="LR130778">
    <property type="protein sequence ID" value="VDN46479.1"/>
    <property type="molecule type" value="Genomic_DNA"/>
</dbReference>
<feature type="domain" description="7,8-dihydro-6-hydroxymethylpterin-pyrophosphokinase" evidence="10">
    <location>
        <begin position="206"/>
        <end position="217"/>
    </location>
</feature>
<dbReference type="SUPFAM" id="SSF55083">
    <property type="entry name" value="6-hydroxymethyl-7,8-dihydropterin pyrophosphokinase, HPPK"/>
    <property type="match status" value="1"/>
</dbReference>
<dbReference type="EC" id="2.7.6.3" evidence="9"/>
<name>A0A3P7S0M7_9FIRM</name>
<dbReference type="Pfam" id="PF01288">
    <property type="entry name" value="HPPK"/>
    <property type="match status" value="1"/>
</dbReference>
<dbReference type="NCBIfam" id="TIGR00525">
    <property type="entry name" value="folB"/>
    <property type="match status" value="1"/>
</dbReference>
<comment type="pathway">
    <text evidence="2">Cofactor biosynthesis; tetrahydrofolate biosynthesis; 2-amino-4-hydroxy-6-hydroxymethyl-7,8-dihydropteridine diphosphate from 7,8-dihydroneopterin triphosphate: step 4/4.</text>
</comment>
<evidence type="ECO:0000256" key="8">
    <source>
        <dbReference type="ARBA" id="ARBA00022909"/>
    </source>
</evidence>
<sequence length="277" mass="31734">MDCISVVDLEVYAFHGVLEEEKEQGQTFLITFDAYLDLEPAGTEDDLSLSVSYAGMCYTIEDYFKSEKYNLIETLAEGVAKRLLTTYDLLKGVKVTVKKPHAPIGRPFKVASVTVERWWHEAYIAIGSNMGQREEVLFEAIEAINVSGHSLVEKVSKLRETKPWGYIDQEDFINGVICVKTLLSPSKLMDYLLEIEKVFKREREIHWGPRTLDLDLIFYDDLVTEDEKVVLPHPRMAQRQFVLKPLSELAPFKVHPLLKKRVIDLLAELEIDEASHS</sequence>
<dbReference type="OrthoDB" id="9808041at2"/>
<keyword evidence="12" id="KW-1185">Reference proteome</keyword>
<keyword evidence="5" id="KW-0547">Nucleotide-binding</keyword>
<evidence type="ECO:0000256" key="1">
    <source>
        <dbReference type="ARBA" id="ARBA00000198"/>
    </source>
</evidence>
<evidence type="ECO:0000256" key="2">
    <source>
        <dbReference type="ARBA" id="ARBA00005051"/>
    </source>
</evidence>
<gene>
    <name evidence="11" type="ORF">PATL70BA_0616</name>
</gene>
<dbReference type="Pfam" id="PF02152">
    <property type="entry name" value="FolB"/>
    <property type="match status" value="1"/>
</dbReference>
<dbReference type="UniPathway" id="UPA00077">
    <property type="reaction ID" value="UER00154"/>
</dbReference>
<dbReference type="GO" id="GO:0046654">
    <property type="term" value="P:tetrahydrofolate biosynthetic process"/>
    <property type="evidence" value="ECO:0007669"/>
    <property type="project" value="UniProtKB-UniRule"/>
</dbReference>
<comment type="similarity">
    <text evidence="9">Belongs to the DHNA family.</text>
</comment>
<dbReference type="InterPro" id="IPR043133">
    <property type="entry name" value="GTP-CH-I_C/QueF"/>
</dbReference>
<dbReference type="Gene3D" id="3.30.1130.10">
    <property type="match status" value="1"/>
</dbReference>
<dbReference type="SMART" id="SM00905">
    <property type="entry name" value="FolB"/>
    <property type="match status" value="1"/>
</dbReference>
<dbReference type="GO" id="GO:0005524">
    <property type="term" value="F:ATP binding"/>
    <property type="evidence" value="ECO:0007669"/>
    <property type="project" value="UniProtKB-KW"/>
</dbReference>
<dbReference type="InterPro" id="IPR006156">
    <property type="entry name" value="Dihydroneopterin_aldolase"/>
</dbReference>
<comment type="function">
    <text evidence="9">Catalyzes the conversion of 7,8-dihydroneopterin to 6-hydroxymethyl-7,8-dihydropterin.</text>
</comment>
<evidence type="ECO:0000256" key="7">
    <source>
        <dbReference type="ARBA" id="ARBA00022840"/>
    </source>
</evidence>
<dbReference type="InterPro" id="IPR006157">
    <property type="entry name" value="FolB_dom"/>
</dbReference>
<comment type="similarity">
    <text evidence="3">In the N-terminal section; belongs to the DHNA family.</text>
</comment>